<dbReference type="Proteomes" id="UP000182259">
    <property type="component" value="Chromosome IV"/>
</dbReference>
<reference evidence="1 2" key="1">
    <citation type="submission" date="2016-10" db="EMBL/GenBank/DDBJ databases">
        <authorList>
            <person name="de Groot N.N."/>
        </authorList>
    </citation>
    <scope>NUCLEOTIDE SEQUENCE [LARGE SCALE GENOMIC DNA]</scope>
    <source>
        <strain evidence="1 2">PYCC 4715</strain>
    </source>
</reference>
<accession>A0A1L0DHH0</accession>
<name>A0A1L0DHH0_9ASCO</name>
<dbReference type="EMBL" id="LT635767">
    <property type="protein sequence ID" value="SGZ55384.1"/>
    <property type="molecule type" value="Genomic_DNA"/>
</dbReference>
<gene>
    <name evidence="1" type="ORF">SAMEA4029009_CIC11G00000001847</name>
</gene>
<proteinExistence type="predicted"/>
<organism evidence="1 2">
    <name type="scientific">Sungouiella intermedia</name>
    <dbReference type="NCBI Taxonomy" id="45354"/>
    <lineage>
        <taxon>Eukaryota</taxon>
        <taxon>Fungi</taxon>
        <taxon>Dikarya</taxon>
        <taxon>Ascomycota</taxon>
        <taxon>Saccharomycotina</taxon>
        <taxon>Pichiomycetes</taxon>
        <taxon>Metschnikowiaceae</taxon>
        <taxon>Sungouiella</taxon>
    </lineage>
</organism>
<sequence>MVGGIKSLCADPARSKLGFLSLQFLIMYRPPAKEACIAVLRELSDGDQADLKVEAEKLLNKYEVPSS</sequence>
<evidence type="ECO:0000313" key="2">
    <source>
        <dbReference type="Proteomes" id="UP000182259"/>
    </source>
</evidence>
<dbReference type="AlphaFoldDB" id="A0A1L0DHH0"/>
<protein>
    <submittedName>
        <fullName evidence="1">CIC11C00000001847</fullName>
    </submittedName>
</protein>
<evidence type="ECO:0000313" key="1">
    <source>
        <dbReference type="EMBL" id="SGZ55384.1"/>
    </source>
</evidence>